<name>A0ABN8PSC0_9CNID</name>
<dbReference type="InterPro" id="IPR007173">
    <property type="entry name" value="ALO_C"/>
</dbReference>
<dbReference type="InterPro" id="IPR016166">
    <property type="entry name" value="FAD-bd_PCMH"/>
</dbReference>
<dbReference type="PANTHER" id="PTHR43762">
    <property type="entry name" value="L-GULONOLACTONE OXIDASE"/>
    <property type="match status" value="1"/>
</dbReference>
<gene>
    <name evidence="3" type="ORF">PLOB_00047537</name>
</gene>
<dbReference type="Gene3D" id="3.30.465.10">
    <property type="match status" value="1"/>
</dbReference>
<reference evidence="3 4" key="1">
    <citation type="submission" date="2022-05" db="EMBL/GenBank/DDBJ databases">
        <authorList>
            <consortium name="Genoscope - CEA"/>
            <person name="William W."/>
        </authorList>
    </citation>
    <scope>NUCLEOTIDE SEQUENCE [LARGE SCALE GENOMIC DNA]</scope>
</reference>
<evidence type="ECO:0000313" key="3">
    <source>
        <dbReference type="EMBL" id="CAH3149897.1"/>
    </source>
</evidence>
<protein>
    <recommendedName>
        <fullName evidence="2">FAD-binding PCMH-type domain-containing protein</fullName>
    </recommendedName>
</protein>
<dbReference type="Pfam" id="PF01565">
    <property type="entry name" value="FAD_binding_4"/>
    <property type="match status" value="1"/>
</dbReference>
<dbReference type="InterPro" id="IPR036318">
    <property type="entry name" value="FAD-bd_PCMH-like_sf"/>
</dbReference>
<evidence type="ECO:0000313" key="4">
    <source>
        <dbReference type="Proteomes" id="UP001159405"/>
    </source>
</evidence>
<dbReference type="Gene3D" id="3.30.70.2520">
    <property type="match status" value="1"/>
</dbReference>
<dbReference type="InterPro" id="IPR010031">
    <property type="entry name" value="FAD_lactone_oxidase-like"/>
</dbReference>
<dbReference type="SUPFAM" id="SSF56176">
    <property type="entry name" value="FAD-binding/transporter-associated domain-like"/>
    <property type="match status" value="1"/>
</dbReference>
<dbReference type="Pfam" id="PF04030">
    <property type="entry name" value="ALO"/>
    <property type="match status" value="1"/>
</dbReference>
<comment type="caution">
    <text evidence="3">The sequence shown here is derived from an EMBL/GenBank/DDBJ whole genome shotgun (WGS) entry which is preliminary data.</text>
</comment>
<keyword evidence="1" id="KW-0560">Oxidoreductase</keyword>
<organism evidence="3 4">
    <name type="scientific">Porites lobata</name>
    <dbReference type="NCBI Taxonomy" id="104759"/>
    <lineage>
        <taxon>Eukaryota</taxon>
        <taxon>Metazoa</taxon>
        <taxon>Cnidaria</taxon>
        <taxon>Anthozoa</taxon>
        <taxon>Hexacorallia</taxon>
        <taxon>Scleractinia</taxon>
        <taxon>Fungiina</taxon>
        <taxon>Poritidae</taxon>
        <taxon>Porites</taxon>
    </lineage>
</organism>
<dbReference type="InterPro" id="IPR006094">
    <property type="entry name" value="Oxid_FAD_bind_N"/>
</dbReference>
<dbReference type="InterPro" id="IPR016167">
    <property type="entry name" value="FAD-bd_PCMH_sub1"/>
</dbReference>
<dbReference type="Proteomes" id="UP001159405">
    <property type="component" value="Unassembled WGS sequence"/>
</dbReference>
<proteinExistence type="predicted"/>
<evidence type="ECO:0000256" key="1">
    <source>
        <dbReference type="ARBA" id="ARBA00023002"/>
    </source>
</evidence>
<dbReference type="EMBL" id="CALNXK010000087">
    <property type="protein sequence ID" value="CAH3149897.1"/>
    <property type="molecule type" value="Genomic_DNA"/>
</dbReference>
<feature type="domain" description="FAD-binding PCMH-type" evidence="2">
    <location>
        <begin position="71"/>
        <end position="274"/>
    </location>
</feature>
<dbReference type="InterPro" id="IPR016169">
    <property type="entry name" value="FAD-bd_PCMH_sub2"/>
</dbReference>
<sequence>MGNRIDCCYNLRWSYQCIFPSIRFCTYTGRRVWYNYDGSEMVQPLVYLFLPQATRVNTLPEELHGINDDKDIMYQVEHHGLDSPGQIAAVCKYAADNDYTIRAVGTGSSWSRLTHTRDILVVMTNLNKILELQPVTGSYNANEECVDVEVEAGKLVVDFVEELDKKHGLALNMMGNYAGQTVGGVANTSTHGSGIFSGTMSTLVVGLHLIISGGIQVKVRGGNETIQDCQEKVDNAKYGDDPIQINSDDVLKACVVGLGSLGIIYSITYRCVPVYNLEEIRTVVYLPWTAIEDFEVPQSFAEMYRKEEKGEYFSFFVNPYPIGQGINKQIHMAYLKAKRTDRSPTCSACCSCCCNCCGGRGIADIGCMQTDCTASCLQTCADCCPTCIPRITNFGLSQFSLKKPYVQKWYNVPQFTKGNIHVATAEWCLPLEHLNRALAMVMQLAQDYAVKHKQYSLLPIYVRLVKTDDLFLSPASKFRPDGSSNSEYNCYIEVPFLPGAFGTEEFQEVVENKLFEKFKARPHWGKNNRLNEMKIRALYDNEKLRKWRDVYRMFNKGGQFDNQFTNKMGFNLFHSIDEQPTS</sequence>
<evidence type="ECO:0000259" key="2">
    <source>
        <dbReference type="PROSITE" id="PS51387"/>
    </source>
</evidence>
<accession>A0ABN8PSC0</accession>
<dbReference type="PROSITE" id="PS51387">
    <property type="entry name" value="FAD_PCMH"/>
    <property type="match status" value="1"/>
</dbReference>
<keyword evidence="4" id="KW-1185">Reference proteome</keyword>
<dbReference type="Gene3D" id="3.30.43.10">
    <property type="entry name" value="Uridine Diphospho-n-acetylenolpyruvylglucosamine Reductase, domain 2"/>
    <property type="match status" value="1"/>
</dbReference>
<dbReference type="PIRSF" id="PIRSF000136">
    <property type="entry name" value="LGO_GLO"/>
    <property type="match status" value="1"/>
</dbReference>
<dbReference type="PANTHER" id="PTHR43762:SF1">
    <property type="entry name" value="D-ARABINONO-1,4-LACTONE OXIDASE"/>
    <property type="match status" value="1"/>
</dbReference>